<comment type="subcellular location">
    <subcellularLocation>
        <location evidence="1">Nucleus</location>
    </subcellularLocation>
</comment>
<evidence type="ECO:0000256" key="5">
    <source>
        <dbReference type="ARBA" id="ARBA00023242"/>
    </source>
</evidence>
<dbReference type="InterPro" id="IPR020568">
    <property type="entry name" value="Ribosomal_Su5_D2-typ_SF"/>
</dbReference>
<dbReference type="InterPro" id="IPR001247">
    <property type="entry name" value="ExoRNase_PH_dom1"/>
</dbReference>
<gene>
    <name evidence="8" type="ORF">WJX75_002755</name>
</gene>
<dbReference type="PANTHER" id="PTHR11953:SF1">
    <property type="entry name" value="EXOSOME COMPLEX COMPONENT RRP46"/>
    <property type="match status" value="1"/>
</dbReference>
<evidence type="ECO:0000256" key="1">
    <source>
        <dbReference type="ARBA" id="ARBA00004123"/>
    </source>
</evidence>
<evidence type="ECO:0000256" key="3">
    <source>
        <dbReference type="ARBA" id="ARBA00022552"/>
    </source>
</evidence>
<keyword evidence="3" id="KW-0698">rRNA processing</keyword>
<protein>
    <recommendedName>
        <fullName evidence="7">Exoribonuclease phosphorolytic domain-containing protein</fullName>
    </recommendedName>
</protein>
<dbReference type="PANTHER" id="PTHR11953">
    <property type="entry name" value="EXOSOME COMPLEX COMPONENT"/>
    <property type="match status" value="1"/>
</dbReference>
<keyword evidence="4" id="KW-0271">Exosome</keyword>
<proteinExistence type="inferred from homology"/>
<feature type="region of interest" description="Disordered" evidence="6">
    <location>
        <begin position="1"/>
        <end position="22"/>
    </location>
</feature>
<sequence>MGEGDASPSPEGQARNDERTPLHLRTLTCERGPLNRADGSARWVQGGTSILASVYGPHSTAARKEDPERMIIEVLFKQQTRSAGSELERQYEQTIRGTVEGVLQAAQNPRTAVSITLQVMSDDGSVLACALNAACAALVDAAVPLTSTFVAASVALEPDGGLLLDPTKEEEQVAQAIGCFAFTACIVEAGAKNPKIADGVLTCFSRGLMKTKQYLSMMDLARKGCNRIGAFAHLSLQKAFESRE</sequence>
<dbReference type="Pfam" id="PF01138">
    <property type="entry name" value="RNase_PH"/>
    <property type="match status" value="1"/>
</dbReference>
<dbReference type="Proteomes" id="UP001491310">
    <property type="component" value="Unassembled WGS sequence"/>
</dbReference>
<dbReference type="CDD" id="cd11372">
    <property type="entry name" value="RNase_PH_RRP46"/>
    <property type="match status" value="1"/>
</dbReference>
<organism evidence="8 9">
    <name type="scientific">Coccomyxa subellipsoidea</name>
    <dbReference type="NCBI Taxonomy" id="248742"/>
    <lineage>
        <taxon>Eukaryota</taxon>
        <taxon>Viridiplantae</taxon>
        <taxon>Chlorophyta</taxon>
        <taxon>core chlorophytes</taxon>
        <taxon>Trebouxiophyceae</taxon>
        <taxon>Trebouxiophyceae incertae sedis</taxon>
        <taxon>Coccomyxaceae</taxon>
        <taxon>Coccomyxa</taxon>
    </lineage>
</organism>
<evidence type="ECO:0000313" key="9">
    <source>
        <dbReference type="Proteomes" id="UP001491310"/>
    </source>
</evidence>
<feature type="domain" description="Exoribonuclease phosphorolytic" evidence="7">
    <location>
        <begin position="24"/>
        <end position="144"/>
    </location>
</feature>
<comment type="caution">
    <text evidence="8">The sequence shown here is derived from an EMBL/GenBank/DDBJ whole genome shotgun (WGS) entry which is preliminary data.</text>
</comment>
<evidence type="ECO:0000313" key="8">
    <source>
        <dbReference type="EMBL" id="KAK9916452.1"/>
    </source>
</evidence>
<reference evidence="8 9" key="1">
    <citation type="journal article" date="2024" name="Nat. Commun.">
        <title>Phylogenomics reveals the evolutionary origins of lichenization in chlorophyte algae.</title>
        <authorList>
            <person name="Puginier C."/>
            <person name="Libourel C."/>
            <person name="Otte J."/>
            <person name="Skaloud P."/>
            <person name="Haon M."/>
            <person name="Grisel S."/>
            <person name="Petersen M."/>
            <person name="Berrin J.G."/>
            <person name="Delaux P.M."/>
            <person name="Dal Grande F."/>
            <person name="Keller J."/>
        </authorList>
    </citation>
    <scope>NUCLEOTIDE SEQUENCE [LARGE SCALE GENOMIC DNA]</scope>
    <source>
        <strain evidence="8 9">SAG 216-7</strain>
    </source>
</reference>
<evidence type="ECO:0000256" key="4">
    <source>
        <dbReference type="ARBA" id="ARBA00022835"/>
    </source>
</evidence>
<dbReference type="InterPro" id="IPR036345">
    <property type="entry name" value="ExoRNase_PH_dom2_sf"/>
</dbReference>
<evidence type="ECO:0000256" key="2">
    <source>
        <dbReference type="ARBA" id="ARBA00006678"/>
    </source>
</evidence>
<comment type="similarity">
    <text evidence="2">Belongs to the RNase PH family.</text>
</comment>
<evidence type="ECO:0000256" key="6">
    <source>
        <dbReference type="SAM" id="MobiDB-lite"/>
    </source>
</evidence>
<name>A0ABR2YXT4_9CHLO</name>
<keyword evidence="5" id="KW-0539">Nucleus</keyword>
<accession>A0ABR2YXT4</accession>
<dbReference type="EMBL" id="JALJOT010000003">
    <property type="protein sequence ID" value="KAK9916452.1"/>
    <property type="molecule type" value="Genomic_DNA"/>
</dbReference>
<dbReference type="InterPro" id="IPR027408">
    <property type="entry name" value="PNPase/RNase_PH_dom_sf"/>
</dbReference>
<keyword evidence="9" id="KW-1185">Reference proteome</keyword>
<dbReference type="SUPFAM" id="SSF55666">
    <property type="entry name" value="Ribonuclease PH domain 2-like"/>
    <property type="match status" value="1"/>
</dbReference>
<dbReference type="Gene3D" id="3.30.230.70">
    <property type="entry name" value="GHMP Kinase, N-terminal domain"/>
    <property type="match status" value="1"/>
</dbReference>
<dbReference type="InterPro" id="IPR050080">
    <property type="entry name" value="RNase_PH"/>
</dbReference>
<dbReference type="SUPFAM" id="SSF54211">
    <property type="entry name" value="Ribosomal protein S5 domain 2-like"/>
    <property type="match status" value="1"/>
</dbReference>
<evidence type="ECO:0000259" key="7">
    <source>
        <dbReference type="Pfam" id="PF01138"/>
    </source>
</evidence>